<evidence type="ECO:0000313" key="2">
    <source>
        <dbReference type="EMBL" id="PKQ75381.1"/>
    </source>
</evidence>
<proteinExistence type="predicted"/>
<dbReference type="InterPro" id="IPR027417">
    <property type="entry name" value="P-loop_NTPase"/>
</dbReference>
<accession>A0A2N3IU19</accession>
<comment type="caution">
    <text evidence="2">The sequence shown here is derived from an EMBL/GenBank/DDBJ whole genome shotgun (WGS) entry which is preliminary data.</text>
</comment>
<protein>
    <recommendedName>
        <fullName evidence="1">Endonuclease GajA/Old nuclease/RecF-like AAA domain-containing protein</fullName>
    </recommendedName>
</protein>
<reference evidence="2 3" key="1">
    <citation type="journal article" date="2017" name="Front. Microbiol.">
        <title>Strong Genomic and Phenotypic Heterogeneity in the Aeromonas sobria Species Complex.</title>
        <authorList>
            <person name="Gauthier J."/>
            <person name="Vincent A.T."/>
            <person name="Charette S.J."/>
            <person name="Derome N."/>
        </authorList>
    </citation>
    <scope>NUCLEOTIDE SEQUENCE [LARGE SCALE GENOMIC DNA]</scope>
    <source>
        <strain evidence="2 3">TM18</strain>
    </source>
</reference>
<dbReference type="Pfam" id="PF13175">
    <property type="entry name" value="AAA_15"/>
    <property type="match status" value="1"/>
</dbReference>
<feature type="domain" description="Endonuclease GajA/Old nuclease/RecF-like AAA" evidence="1">
    <location>
        <begin position="44"/>
        <end position="466"/>
    </location>
</feature>
<evidence type="ECO:0000313" key="3">
    <source>
        <dbReference type="Proteomes" id="UP000233467"/>
    </source>
</evidence>
<dbReference type="Proteomes" id="UP000233467">
    <property type="component" value="Unassembled WGS sequence"/>
</dbReference>
<name>A0A2N3IU19_AERSO</name>
<gene>
    <name evidence="2" type="ORF">CJP16_14790</name>
</gene>
<organism evidence="2 3">
    <name type="scientific">Aeromonas sobria</name>
    <dbReference type="NCBI Taxonomy" id="646"/>
    <lineage>
        <taxon>Bacteria</taxon>
        <taxon>Pseudomonadati</taxon>
        <taxon>Pseudomonadota</taxon>
        <taxon>Gammaproteobacteria</taxon>
        <taxon>Aeromonadales</taxon>
        <taxon>Aeromonadaceae</taxon>
        <taxon>Aeromonas</taxon>
    </lineage>
</organism>
<dbReference type="AlphaFoldDB" id="A0A2N3IU19"/>
<sequence length="597" mass="69850">MKLIYFYLGSCSNIKFDLEINFSETKKISLINKNELKIVDLKEKFINSFYGENILNISAIVGKNGTGKSTILNLLGLRRLDLLEHYSDSEWIAIYEHNEKYFLEGMNAHEIITNFQFNHEKFIAYAINRADEKLTIMDHIQNHNMIQDKFIITHKSSIENKLRTNQSTNDDRNYGFKRNYIKLNAANFYRFITTTNREFFSNLEHKFISITTSNIKTSDSDPQIKFYQEFNKYSDDDFFTRKKKKISAPSQLFFIDLLENYISYIIKHIFNENQLTSYISIINKHVYIDDLLDFNKIKNHLAMLIDKIKDNLRRNNDELISYLGHIEWDYILSFLTSPHANITINRRSVSVVYSCQLNLNVFEGAVLDFISKVTSMNLPLKLIQPDMSSGERDLIEKLAGINSSIELSLSENNNTEGFIIILDEYDEHLHPEWSRCFLDQLISFLTKEYSRYHFQIILSSHSPYIISDLARQNIIKIDYDNISKTFSSSKSTFGFASNLYDIISDSFFLTQPIGAFAVKKIDSMIKDINAISPHDDIENYNNLANMIAMIDDSFIMKNLMKNLTKKFDYDKKQQIEDIDKQIKDLENRKKKILGELL</sequence>
<dbReference type="InterPro" id="IPR041685">
    <property type="entry name" value="AAA_GajA/Old/RecF-like"/>
</dbReference>
<keyword evidence="3" id="KW-1185">Reference proteome</keyword>
<dbReference type="Gene3D" id="3.40.50.300">
    <property type="entry name" value="P-loop containing nucleotide triphosphate hydrolases"/>
    <property type="match status" value="1"/>
</dbReference>
<dbReference type="RefSeq" id="WP_101325285.1">
    <property type="nucleotide sequence ID" value="NZ_NQMM01000041.1"/>
</dbReference>
<dbReference type="SUPFAM" id="SSF52540">
    <property type="entry name" value="P-loop containing nucleoside triphosphate hydrolases"/>
    <property type="match status" value="1"/>
</dbReference>
<evidence type="ECO:0000259" key="1">
    <source>
        <dbReference type="Pfam" id="PF13175"/>
    </source>
</evidence>
<dbReference type="EMBL" id="NQMM01000041">
    <property type="protein sequence ID" value="PKQ75381.1"/>
    <property type="molecule type" value="Genomic_DNA"/>
</dbReference>